<evidence type="ECO:0000256" key="1">
    <source>
        <dbReference type="SAM" id="MobiDB-lite"/>
    </source>
</evidence>
<reference evidence="3" key="2">
    <citation type="submission" date="2016-06" db="UniProtKB">
        <authorList>
            <consortium name="WormBaseParasite"/>
        </authorList>
    </citation>
    <scope>IDENTIFICATION</scope>
</reference>
<reference evidence="2" key="1">
    <citation type="submission" date="2014-05" db="EMBL/GenBank/DDBJ databases">
        <title>The genome and life-stage specific transcriptomes of Globodera pallida elucidate key aspects of plant parasitism by a cyst nematode.</title>
        <authorList>
            <person name="Cotton J.A."/>
            <person name="Lilley C.J."/>
            <person name="Jones L.M."/>
            <person name="Kikuchi T."/>
            <person name="Reid A.J."/>
            <person name="Thorpe P."/>
            <person name="Tsai I.J."/>
            <person name="Beasley H."/>
            <person name="Blok V."/>
            <person name="Cock P.J.A."/>
            <person name="Van den Akker S.E."/>
            <person name="Holroyd N."/>
            <person name="Hunt M."/>
            <person name="Mantelin S."/>
            <person name="Naghra H."/>
            <person name="Pain A."/>
            <person name="Palomares-Rius J.E."/>
            <person name="Zarowiecki M."/>
            <person name="Berriman M."/>
            <person name="Jones J.T."/>
            <person name="Urwin P.E."/>
        </authorList>
    </citation>
    <scope>NUCLEOTIDE SEQUENCE [LARGE SCALE GENOMIC DNA]</scope>
    <source>
        <strain evidence="2">Lindley</strain>
    </source>
</reference>
<accession>A0A183CT00</accession>
<organism evidence="2 3">
    <name type="scientific">Globodera pallida</name>
    <name type="common">Potato cyst nematode worm</name>
    <name type="synonym">Heterodera pallida</name>
    <dbReference type="NCBI Taxonomy" id="36090"/>
    <lineage>
        <taxon>Eukaryota</taxon>
        <taxon>Metazoa</taxon>
        <taxon>Ecdysozoa</taxon>
        <taxon>Nematoda</taxon>
        <taxon>Chromadorea</taxon>
        <taxon>Rhabditida</taxon>
        <taxon>Tylenchina</taxon>
        <taxon>Tylenchomorpha</taxon>
        <taxon>Tylenchoidea</taxon>
        <taxon>Heteroderidae</taxon>
        <taxon>Heteroderinae</taxon>
        <taxon>Globodera</taxon>
    </lineage>
</organism>
<proteinExistence type="predicted"/>
<evidence type="ECO:0000313" key="3">
    <source>
        <dbReference type="WBParaSite" id="GPLIN_001600800"/>
    </source>
</evidence>
<sequence length="169" mass="19640">FPSKIEPILRTSVNGGNVQLFVDIEVPVNPTHKGCYAVEQLGQVCDPRGLIGVKHELLTISVIVQCHVDVELKSMTLNIHEIANVSEPQLPPAPPVEQYRGHFLENIERSQQQKQQTRRIDPSQQWEQHQQQLRRQRGTRTSTRTWRFDISHCSLHHLWHRHRFAESQP</sequence>
<protein>
    <submittedName>
        <fullName evidence="3">DUF4773 domain-containing protein</fullName>
    </submittedName>
</protein>
<dbReference type="Proteomes" id="UP000050741">
    <property type="component" value="Unassembled WGS sequence"/>
</dbReference>
<feature type="region of interest" description="Disordered" evidence="1">
    <location>
        <begin position="110"/>
        <end position="141"/>
    </location>
</feature>
<dbReference type="WBParaSite" id="GPLIN_001600800">
    <property type="protein sequence ID" value="GPLIN_001600800"/>
    <property type="gene ID" value="GPLIN_001600800"/>
</dbReference>
<dbReference type="AlphaFoldDB" id="A0A183CT00"/>
<name>A0A183CT00_GLOPA</name>
<keyword evidence="2" id="KW-1185">Reference proteome</keyword>
<evidence type="ECO:0000313" key="2">
    <source>
        <dbReference type="Proteomes" id="UP000050741"/>
    </source>
</evidence>